<dbReference type="AlphaFoldDB" id="A0A0S4JH25"/>
<keyword evidence="3" id="KW-1185">Reference proteome</keyword>
<dbReference type="OrthoDB" id="244432at2759"/>
<organism evidence="2 3">
    <name type="scientific">Bodo saltans</name>
    <name type="common">Flagellated protozoan</name>
    <dbReference type="NCBI Taxonomy" id="75058"/>
    <lineage>
        <taxon>Eukaryota</taxon>
        <taxon>Discoba</taxon>
        <taxon>Euglenozoa</taxon>
        <taxon>Kinetoplastea</taxon>
        <taxon>Metakinetoplastina</taxon>
        <taxon>Eubodonida</taxon>
        <taxon>Bodonidae</taxon>
        <taxon>Bodo</taxon>
    </lineage>
</organism>
<reference evidence="3" key="1">
    <citation type="submission" date="2015-09" db="EMBL/GenBank/DDBJ databases">
        <authorList>
            <consortium name="Pathogen Informatics"/>
        </authorList>
    </citation>
    <scope>NUCLEOTIDE SEQUENCE [LARGE SCALE GENOMIC DNA]</scope>
    <source>
        <strain evidence="3">Lake Konstanz</strain>
    </source>
</reference>
<feature type="compositionally biased region" description="Low complexity" evidence="1">
    <location>
        <begin position="191"/>
        <end position="201"/>
    </location>
</feature>
<protein>
    <submittedName>
        <fullName evidence="2">Uncharacterized protein</fullName>
    </submittedName>
</protein>
<feature type="region of interest" description="Disordered" evidence="1">
    <location>
        <begin position="155"/>
        <end position="226"/>
    </location>
</feature>
<gene>
    <name evidence="2" type="ORF">BSAL_20815</name>
</gene>
<feature type="compositionally biased region" description="Low complexity" evidence="1">
    <location>
        <begin position="22"/>
        <end position="35"/>
    </location>
</feature>
<name>A0A0S4JH25_BODSA</name>
<proteinExistence type="predicted"/>
<accession>A0A0S4JH25</accession>
<evidence type="ECO:0000313" key="2">
    <source>
        <dbReference type="EMBL" id="CUG89391.1"/>
    </source>
</evidence>
<dbReference type="EMBL" id="CYKH01001734">
    <property type="protein sequence ID" value="CUG89391.1"/>
    <property type="molecule type" value="Genomic_DNA"/>
</dbReference>
<evidence type="ECO:0000256" key="1">
    <source>
        <dbReference type="SAM" id="MobiDB-lite"/>
    </source>
</evidence>
<sequence length="250" mass="27688">MKVINTAYELVQTHGTMVSHRPTSSGPSSSPTDADGSGGHGGRFAKRRMPRRTRGLADLADGEQWATKTDLDWSVAMSDIAEKDLLNPANHPYSISKHFTFDEDATIYRMIRTGASTRDVARTLSKPATFIEKRLNNAQFKQRIQILLRKEKTSRPLKEAVDIGRQTTIPNGPRSHWSDMSYEERQDHVNGGRSSGTSSPRSYHHDGSNSPAREGGGPVGGSTLWGSRNVISKLGKNYAHFERFHRGGSR</sequence>
<feature type="region of interest" description="Disordered" evidence="1">
    <location>
        <begin position="14"/>
        <end position="51"/>
    </location>
</feature>
<dbReference type="VEuPathDB" id="TriTrypDB:BSAL_20815"/>
<dbReference type="Proteomes" id="UP000051952">
    <property type="component" value="Unassembled WGS sequence"/>
</dbReference>
<evidence type="ECO:0000313" key="3">
    <source>
        <dbReference type="Proteomes" id="UP000051952"/>
    </source>
</evidence>